<feature type="domain" description="Nck-associated protein 5 C-terminal" evidence="3">
    <location>
        <begin position="1436"/>
        <end position="1482"/>
    </location>
</feature>
<feature type="compositionally biased region" description="Low complexity" evidence="2">
    <location>
        <begin position="241"/>
        <end position="253"/>
    </location>
</feature>
<name>A0A8C7QEC5_ONCMY</name>
<feature type="compositionally biased region" description="Basic and acidic residues" evidence="2">
    <location>
        <begin position="1164"/>
        <end position="1174"/>
    </location>
</feature>
<reference evidence="4" key="2">
    <citation type="submission" date="2025-08" db="UniProtKB">
        <authorList>
            <consortium name="Ensembl"/>
        </authorList>
    </citation>
    <scope>IDENTIFICATION</scope>
</reference>
<feature type="compositionally biased region" description="Basic and acidic residues" evidence="2">
    <location>
        <begin position="716"/>
        <end position="729"/>
    </location>
</feature>
<feature type="compositionally biased region" description="Polar residues" evidence="2">
    <location>
        <begin position="1380"/>
        <end position="1389"/>
    </location>
</feature>
<dbReference type="GO" id="GO:0007019">
    <property type="term" value="P:microtubule depolymerization"/>
    <property type="evidence" value="ECO:0007669"/>
    <property type="project" value="TreeGrafter"/>
</dbReference>
<dbReference type="PANTHER" id="PTHR21740">
    <property type="entry name" value="NCK-ASSOCIATED PROTEIN 5"/>
    <property type="match status" value="1"/>
</dbReference>
<feature type="compositionally biased region" description="Low complexity" evidence="2">
    <location>
        <begin position="1477"/>
        <end position="1497"/>
    </location>
</feature>
<organism evidence="4 5">
    <name type="scientific">Oncorhynchus mykiss</name>
    <name type="common">Rainbow trout</name>
    <name type="synonym">Salmo gairdneri</name>
    <dbReference type="NCBI Taxonomy" id="8022"/>
    <lineage>
        <taxon>Eukaryota</taxon>
        <taxon>Metazoa</taxon>
        <taxon>Chordata</taxon>
        <taxon>Craniata</taxon>
        <taxon>Vertebrata</taxon>
        <taxon>Euteleostomi</taxon>
        <taxon>Actinopterygii</taxon>
        <taxon>Neopterygii</taxon>
        <taxon>Teleostei</taxon>
        <taxon>Protacanthopterygii</taxon>
        <taxon>Salmoniformes</taxon>
        <taxon>Salmonidae</taxon>
        <taxon>Salmoninae</taxon>
        <taxon>Oncorhynchus</taxon>
    </lineage>
</organism>
<feature type="region of interest" description="Disordered" evidence="2">
    <location>
        <begin position="399"/>
        <end position="418"/>
    </location>
</feature>
<accession>A0A8C7QEC5</accession>
<proteinExistence type="predicted"/>
<feature type="compositionally biased region" description="Polar residues" evidence="2">
    <location>
        <begin position="840"/>
        <end position="855"/>
    </location>
</feature>
<dbReference type="InterPro" id="IPR032769">
    <property type="entry name" value="NCKAP5_C"/>
</dbReference>
<feature type="region of interest" description="Disordered" evidence="2">
    <location>
        <begin position="1161"/>
        <end position="1244"/>
    </location>
</feature>
<reference evidence="4" key="3">
    <citation type="submission" date="2025-09" db="UniProtKB">
        <authorList>
            <consortium name="Ensembl"/>
        </authorList>
    </citation>
    <scope>IDENTIFICATION</scope>
</reference>
<dbReference type="InterPro" id="IPR026163">
    <property type="entry name" value="Nckap5l"/>
</dbReference>
<feature type="compositionally biased region" description="Basic and acidic residues" evidence="2">
    <location>
        <begin position="1196"/>
        <end position="1211"/>
    </location>
</feature>
<dbReference type="Pfam" id="PF15246">
    <property type="entry name" value="NCKAP5"/>
    <property type="match status" value="3"/>
</dbReference>
<feature type="coiled-coil region" evidence="1">
    <location>
        <begin position="127"/>
        <end position="186"/>
    </location>
</feature>
<dbReference type="GeneTree" id="ENSGT00530000063607"/>
<evidence type="ECO:0000313" key="5">
    <source>
        <dbReference type="Proteomes" id="UP000694395"/>
    </source>
</evidence>
<dbReference type="GO" id="GO:0035371">
    <property type="term" value="C:microtubule plus-end"/>
    <property type="evidence" value="ECO:0007669"/>
    <property type="project" value="TreeGrafter"/>
</dbReference>
<sequence>MPTHTHGLLTESQYEHSMDLRNICTMFIASFRGNNNVPEFGWKNSMGMEEMVRTLLQNQDTLQGPSADPLDLMKAYKDKLLEEMWKQQDSVEGPLPPSKERRPNSPGAISRGHREDYDETKPILERMRALEVENSALTKENDNQRKQYERCLDEVANQVVQALLTQKDLKEECVKLRTRVFDLEQQNRILNVLFQQRVKTSTDPISQEVQRNGKASVPAGRWPSLLSLTCPRSSCSGSEASLSSASTEYSSGSHTWAEGRRSSKQSVISREKRMSAGSVSSNRSVPAEQPDLNWKEGHILKGLKRLQMRSPAPKETSSLASTSHFKDCMTSNEGIYSLGVKGGPHGVVPNLALAKGNYFKPGAGVSALISDSDDAEDKLPQSPTRESCAQPIKETLHLEGEPASELGTAQGGKSSTVYNSQEEPVRLVIPSNSFSPIKDVFLLDGPTLKPGLSPTESPNFMSGLQNKNWIEKDKLVTRHSYNLRPESVKQPQNKVTVKHLEARAREVSLPIEYAAARALSWVSEARQRSASMDTKQYREPSSQGGVDTKDYTILQSRQRKTKPMACDSARKAFILRRKSADGGPDQAKLHQPLRQTLIKVNQRAKNRSNPPGPSGPRTKINLSKAPGPAKASVQMTEKGETASGATTSGPLENTVHGSPSSSPQKLVKLFEPPVLNDCPKSTSKVSQPVSKLPSRNDCGVKGPNSNNSACSPLKQRQQDQHSDSSRNDIRSPLPPLPPGWTTSLLIRPGYGSLPQAHKSVVMLQTSSTVKATARSTKPPSSHQSSVLQMQPLAPNKMQDTHHMAPKMGIEVKKPPKWVPAKVYHPLPTSTTLQESKETDSSQSSMNRTVAQASHQENSVPFVVQNQDSLSVSQQGNGEPQSTELLPQASASLLCHDIVSISQHSVTRAVNASLPVGSKTNETTPKLGNNFAVITAIKGVQTFDTFNQDMYRRPMMHCVNAAVAKAKARRKLETHCSSLEEAALPPPVAENGVTLDWGFDEESWLFKRSVSVSTRPPLHPVMGMNGAKARSQSFGARYMDRPNISRSGNVRSHIKTNSGSSLNSIGDVFRGSMSCSNSYNCPRNKSHNNFINEEGLPIPLHLEASSDRFGLKHQRVNSCSHLRTEKQSPSTFYERIHGEPERQSNISTIEEKVMMGIEENLQKSQQKEKTTETKQKSGSLSNWFGFRKSKLPAPIGKKGDYPRGKEERKEPKLGSLLGGKQAKFDKKKEGRKSEGHQMDGTVGKRDSQDTLLVCLSMASLGAPGNSNIQGQTNISGDTKTKIQRMNLRTDNDNRVALKSPSEDHFIGSGCKMRTLDSGIGTFPLLDSSSLFSSILHLLPKSTSAQHSLSPPSAPSSSSEEVSPSPLPRWRVPSGSKDHLCSQPSLDNSSLSDTTVTLVQSVPYPTLAFLQPVQSLSEPLVTCASVCDTQSKLPRLASGSGCKMRTLDSGIGTFPLLDSSSLFSSILHLLPKSTSAQHSLSPPSAPSSSSEVVSTSPLPRWRVPSGSKDHLCSQPSLDNSSLSDTTVTLVQSVPYPTLAFLQPVQSLSEPLVTCASVCDTQSKLPRLASGKVKRPLVQRYICLVIGNSVAVSTYC</sequence>
<feature type="compositionally biased region" description="Low complexity" evidence="2">
    <location>
        <begin position="1346"/>
        <end position="1362"/>
    </location>
</feature>
<feature type="region of interest" description="Disordered" evidence="2">
    <location>
        <begin position="828"/>
        <end position="855"/>
    </location>
</feature>
<gene>
    <name evidence="4" type="primary">LOC110519980</name>
</gene>
<dbReference type="Ensembl" id="ENSOMYT00000038941.2">
    <property type="protein sequence ID" value="ENSOMYP00000035705.2"/>
    <property type="gene ID" value="ENSOMYG00000016571.2"/>
</dbReference>
<evidence type="ECO:0000256" key="2">
    <source>
        <dbReference type="SAM" id="MobiDB-lite"/>
    </source>
</evidence>
<feature type="region of interest" description="Disordered" evidence="2">
    <location>
        <begin position="87"/>
        <end position="118"/>
    </location>
</feature>
<feature type="compositionally biased region" description="Polar residues" evidence="2">
    <location>
        <begin position="679"/>
        <end position="689"/>
    </location>
</feature>
<feature type="domain" description="Nck-associated protein 5 C-terminal" evidence="3">
    <location>
        <begin position="1264"/>
        <end position="1350"/>
    </location>
</feature>
<keyword evidence="1" id="KW-0175">Coiled coil</keyword>
<protein>
    <recommendedName>
        <fullName evidence="3">Nck-associated protein 5 C-terminal domain-containing protein</fullName>
    </recommendedName>
</protein>
<dbReference type="PANTHER" id="PTHR21740:SF0">
    <property type="entry name" value="NCK-ASSOCIATED PROTEIN 5"/>
    <property type="match status" value="1"/>
</dbReference>
<feature type="region of interest" description="Disordered" evidence="2">
    <location>
        <begin position="1342"/>
        <end position="1389"/>
    </location>
</feature>
<dbReference type="Proteomes" id="UP000694395">
    <property type="component" value="Chromosome 3"/>
</dbReference>
<feature type="compositionally biased region" description="Basic and acidic residues" evidence="2">
    <location>
        <begin position="1221"/>
        <end position="1244"/>
    </location>
</feature>
<feature type="region of interest" description="Disordered" evidence="2">
    <location>
        <begin position="1475"/>
        <end position="1497"/>
    </location>
</feature>
<feature type="region of interest" description="Disordered" evidence="2">
    <location>
        <begin position="600"/>
        <end position="740"/>
    </location>
</feature>
<feature type="region of interest" description="Disordered" evidence="2">
    <location>
        <begin position="241"/>
        <end position="289"/>
    </location>
</feature>
<dbReference type="GO" id="GO:0001578">
    <property type="term" value="P:microtubule bundle formation"/>
    <property type="evidence" value="ECO:0007669"/>
    <property type="project" value="TreeGrafter"/>
</dbReference>
<reference evidence="4" key="1">
    <citation type="submission" date="2020-07" db="EMBL/GenBank/DDBJ databases">
        <title>A long reads based de novo assembly of the rainbow trout Arlee double haploid line genome.</title>
        <authorList>
            <person name="Gao G."/>
            <person name="Palti Y."/>
        </authorList>
    </citation>
    <scope>NUCLEOTIDE SEQUENCE [LARGE SCALE GENOMIC DNA]</scope>
</reference>
<feature type="domain" description="Nck-associated protein 5 C-terminal" evidence="3">
    <location>
        <begin position="1146"/>
        <end position="1232"/>
    </location>
</feature>
<keyword evidence="5" id="KW-1185">Reference proteome</keyword>
<evidence type="ECO:0000259" key="3">
    <source>
        <dbReference type="Pfam" id="PF15246"/>
    </source>
</evidence>
<evidence type="ECO:0000256" key="1">
    <source>
        <dbReference type="SAM" id="Coils"/>
    </source>
</evidence>
<evidence type="ECO:0000313" key="4">
    <source>
        <dbReference type="Ensembl" id="ENSOMYP00000035705.2"/>
    </source>
</evidence>
<feature type="compositionally biased region" description="Polar residues" evidence="2">
    <location>
        <begin position="643"/>
        <end position="664"/>
    </location>
</feature>